<protein>
    <submittedName>
        <fullName evidence="3">Sugar transporter</fullName>
    </submittedName>
</protein>
<dbReference type="InterPro" id="IPR003715">
    <property type="entry name" value="Poly_export_N"/>
</dbReference>
<keyword evidence="3" id="KW-0813">Transport</keyword>
<accession>A0A2U2PBY9</accession>
<organism evidence="3 4">
    <name type="scientific">Pararcticibacter amylolyticus</name>
    <dbReference type="NCBI Taxonomy" id="2173175"/>
    <lineage>
        <taxon>Bacteria</taxon>
        <taxon>Pseudomonadati</taxon>
        <taxon>Bacteroidota</taxon>
        <taxon>Sphingobacteriia</taxon>
        <taxon>Sphingobacteriales</taxon>
        <taxon>Sphingobacteriaceae</taxon>
        <taxon>Pararcticibacter</taxon>
    </lineage>
</organism>
<comment type="caution">
    <text evidence="3">The sequence shown here is derived from an EMBL/GenBank/DDBJ whole genome shotgun (WGS) entry which is preliminary data.</text>
</comment>
<proteinExistence type="predicted"/>
<reference evidence="3 4" key="1">
    <citation type="submission" date="2018-04" db="EMBL/GenBank/DDBJ databases">
        <title>Pedobacter chongqingensis sp. nov., isolated from a rottenly hemp rope.</title>
        <authorList>
            <person name="Cai Y."/>
        </authorList>
    </citation>
    <scope>NUCLEOTIDE SEQUENCE [LARGE SCALE GENOMIC DNA]</scope>
    <source>
        <strain evidence="3 4">FJ4-8</strain>
    </source>
</reference>
<dbReference type="Pfam" id="PF02563">
    <property type="entry name" value="Poly_export"/>
    <property type="match status" value="1"/>
</dbReference>
<dbReference type="EMBL" id="QEAS01000020">
    <property type="protein sequence ID" value="PWG78814.1"/>
    <property type="molecule type" value="Genomic_DNA"/>
</dbReference>
<dbReference type="RefSeq" id="WP_109417672.1">
    <property type="nucleotide sequence ID" value="NZ_QEAS01000020.1"/>
</dbReference>
<feature type="domain" description="Polysaccharide export protein N-terminal" evidence="2">
    <location>
        <begin position="45"/>
        <end position="138"/>
    </location>
</feature>
<keyword evidence="4" id="KW-1185">Reference proteome</keyword>
<sequence length="256" mass="28555">MRNIIGISLLLLAGIISSCSSYKHVQYFQDLSQNSTNEAMTNYSPLIIKEADILAISVTSRNPESSVIFNYNLGNIKGTSQASPDNPVIGYLVDENGNIHLPYIGALKVAGLTTAQARQQLNDKLEAIYKDPVVNLRVINFKVAIYGDVLRPDIYSLQNEHTSITQALSLAGDLNITAKRKNVLLIRNEDGKRKFIRIDLTSKELFNSPYFYLKNNDEIYVQPDKTKYATVERGYRTTSLIISALSFLAVMVTALK</sequence>
<name>A0A2U2PBY9_9SPHI</name>
<evidence type="ECO:0000259" key="2">
    <source>
        <dbReference type="Pfam" id="PF02563"/>
    </source>
</evidence>
<dbReference type="GO" id="GO:0015159">
    <property type="term" value="F:polysaccharide transmembrane transporter activity"/>
    <property type="evidence" value="ECO:0007669"/>
    <property type="project" value="InterPro"/>
</dbReference>
<dbReference type="PANTHER" id="PTHR33619:SF3">
    <property type="entry name" value="POLYSACCHARIDE EXPORT PROTEIN GFCE-RELATED"/>
    <property type="match status" value="1"/>
</dbReference>
<gene>
    <name evidence="3" type="ORF">DDR33_20530</name>
</gene>
<dbReference type="InterPro" id="IPR049712">
    <property type="entry name" value="Poly_export"/>
</dbReference>
<dbReference type="PROSITE" id="PS51257">
    <property type="entry name" value="PROKAR_LIPOPROTEIN"/>
    <property type="match status" value="1"/>
</dbReference>
<evidence type="ECO:0000313" key="4">
    <source>
        <dbReference type="Proteomes" id="UP000245647"/>
    </source>
</evidence>
<dbReference type="PANTHER" id="PTHR33619">
    <property type="entry name" value="POLYSACCHARIDE EXPORT PROTEIN GFCE-RELATED"/>
    <property type="match status" value="1"/>
</dbReference>
<dbReference type="OrthoDB" id="662756at2"/>
<keyword evidence="1" id="KW-0732">Signal</keyword>
<dbReference type="AlphaFoldDB" id="A0A2U2PBY9"/>
<evidence type="ECO:0000313" key="3">
    <source>
        <dbReference type="EMBL" id="PWG78814.1"/>
    </source>
</evidence>
<dbReference type="Gene3D" id="3.30.1950.10">
    <property type="entry name" value="wza like domain"/>
    <property type="match status" value="1"/>
</dbReference>
<dbReference type="Proteomes" id="UP000245647">
    <property type="component" value="Unassembled WGS sequence"/>
</dbReference>
<keyword evidence="3" id="KW-0762">Sugar transport</keyword>
<evidence type="ECO:0000256" key="1">
    <source>
        <dbReference type="ARBA" id="ARBA00022729"/>
    </source>
</evidence>